<sequence>MSTKKDESKDSERESELKKLIKEKIELSRKLGIMGTYQPVENFKETDEYKRINEIDIRLWDLVK</sequence>
<name>A0ABU6GQE5_9BACL</name>
<reference evidence="1 2" key="1">
    <citation type="submission" date="2023-03" db="EMBL/GenBank/DDBJ databases">
        <title>Bacillus Genome Sequencing.</title>
        <authorList>
            <person name="Dunlap C."/>
        </authorList>
    </citation>
    <scope>NUCLEOTIDE SEQUENCE [LARGE SCALE GENOMIC DNA]</scope>
    <source>
        <strain evidence="1 2">BD-525</strain>
    </source>
</reference>
<protein>
    <submittedName>
        <fullName evidence="1">Uncharacterized protein</fullName>
    </submittedName>
</protein>
<dbReference type="EMBL" id="JARLKZ010000015">
    <property type="protein sequence ID" value="MEC0241981.1"/>
    <property type="molecule type" value="Genomic_DNA"/>
</dbReference>
<organism evidence="1 2">
    <name type="scientific">Paenibacillus dokdonensis</name>
    <dbReference type="NCBI Taxonomy" id="2567944"/>
    <lineage>
        <taxon>Bacteria</taxon>
        <taxon>Bacillati</taxon>
        <taxon>Bacillota</taxon>
        <taxon>Bacilli</taxon>
        <taxon>Bacillales</taxon>
        <taxon>Paenibacillaceae</taxon>
        <taxon>Paenibacillus</taxon>
    </lineage>
</organism>
<evidence type="ECO:0000313" key="1">
    <source>
        <dbReference type="EMBL" id="MEC0241981.1"/>
    </source>
</evidence>
<evidence type="ECO:0000313" key="2">
    <source>
        <dbReference type="Proteomes" id="UP001344632"/>
    </source>
</evidence>
<dbReference type="Proteomes" id="UP001344632">
    <property type="component" value="Unassembled WGS sequence"/>
</dbReference>
<proteinExistence type="predicted"/>
<comment type="caution">
    <text evidence="1">The sequence shown here is derived from an EMBL/GenBank/DDBJ whole genome shotgun (WGS) entry which is preliminary data.</text>
</comment>
<keyword evidence="2" id="KW-1185">Reference proteome</keyword>
<dbReference type="RefSeq" id="WP_326089715.1">
    <property type="nucleotide sequence ID" value="NZ_JARLKZ010000015.1"/>
</dbReference>
<accession>A0ABU6GQE5</accession>
<gene>
    <name evidence="1" type="ORF">P4H66_19445</name>
</gene>